<dbReference type="AlphaFoldDB" id="D2RGD0"/>
<sequence length="343" mass="37895">MISSTDAFSGKSSLIIALGKILQERGYRIGYFKPFGIGKYVGRELVEEDVSSIVSILKVDDSLETICPVVIDRPYLEFEMKVEGIKKRILEAYQRVREGKDVVLVEGALSYEVGKFMGLSDDEIARELNLNVVMVAKFDEFVLDKIAMAKQVFGDRLKQVVLNFVSGYMERYIKDISEKLESIGVELAGAIPKDPFLSGTFLSEIVEVLNGRYLVEPKEDVVIEQVLIGAMTAQSALEHFRRCKNCAVITGGDRSDIIVTALEVPNIKCLILTGNLEPPSVVLGIARSRGTPIVLVPYDTLTTVSLVSRVTGKGKMKGKKVERMVEIVKEHVDVDKLVSVLCG</sequence>
<dbReference type="Pfam" id="PF07085">
    <property type="entry name" value="DRTGG"/>
    <property type="match status" value="1"/>
</dbReference>
<evidence type="ECO:0000259" key="1">
    <source>
        <dbReference type="Pfam" id="PF07085"/>
    </source>
</evidence>
<dbReference type="InterPro" id="IPR027417">
    <property type="entry name" value="P-loop_NTPase"/>
</dbReference>
<accession>D2RGD0</accession>
<dbReference type="InterPro" id="IPR010766">
    <property type="entry name" value="DRTGG"/>
</dbReference>
<dbReference type="STRING" id="572546.Arcpr_0285"/>
<dbReference type="EMBL" id="CP001857">
    <property type="protein sequence ID" value="ADB57355.1"/>
    <property type="molecule type" value="Genomic_DNA"/>
</dbReference>
<dbReference type="OrthoDB" id="50320at2157"/>
<dbReference type="RefSeq" id="WP_012939691.1">
    <property type="nucleotide sequence ID" value="NC_013741.1"/>
</dbReference>
<dbReference type="eggNOG" id="arCOG00099">
    <property type="taxonomic scope" value="Archaea"/>
</dbReference>
<dbReference type="SUPFAM" id="SSF52540">
    <property type="entry name" value="P-loop containing nucleoside triphosphate hydrolases"/>
    <property type="match status" value="1"/>
</dbReference>
<dbReference type="InterPro" id="IPR028979">
    <property type="entry name" value="Ser_kin/Pase_Hpr-like_N_sf"/>
</dbReference>
<dbReference type="SUPFAM" id="SSF75138">
    <property type="entry name" value="HprK N-terminal domain-like"/>
    <property type="match status" value="1"/>
</dbReference>
<evidence type="ECO:0000313" key="2">
    <source>
        <dbReference type="EMBL" id="ADB57355.1"/>
    </source>
</evidence>
<reference evidence="2 3" key="1">
    <citation type="journal article" date="2010" name="Stand. Genomic Sci.">
        <title>Complete genome sequence of Archaeoglobus profundus type strain (AV18).</title>
        <authorList>
            <person name="von Jan M."/>
            <person name="Lapidus A."/>
            <person name="Del Rio T.G."/>
            <person name="Copeland A."/>
            <person name="Tice H."/>
            <person name="Cheng J.F."/>
            <person name="Lucas S."/>
            <person name="Chen F."/>
            <person name="Nolan M."/>
            <person name="Goodwin L."/>
            <person name="Han C."/>
            <person name="Pitluck S."/>
            <person name="Liolios K."/>
            <person name="Ivanova N."/>
            <person name="Mavromatis K."/>
            <person name="Ovchinnikova G."/>
            <person name="Chertkov O."/>
            <person name="Pati A."/>
            <person name="Chen A."/>
            <person name="Palaniappan K."/>
            <person name="Land M."/>
            <person name="Hauser L."/>
            <person name="Chang Y.J."/>
            <person name="Jeffries C.D."/>
            <person name="Saunders E."/>
            <person name="Brettin T."/>
            <person name="Detter J.C."/>
            <person name="Chain P."/>
            <person name="Eichinger K."/>
            <person name="Huber H."/>
            <person name="Spring S."/>
            <person name="Rohde M."/>
            <person name="Goker M."/>
            <person name="Wirth R."/>
            <person name="Woyke T."/>
            <person name="Bristow J."/>
            <person name="Eisen J.A."/>
            <person name="Markowitz V."/>
            <person name="Hugenholtz P."/>
            <person name="Kyrpides N.C."/>
            <person name="Klenk H.P."/>
        </authorList>
    </citation>
    <scope>NUCLEOTIDE SEQUENCE [LARGE SCALE GENOMIC DNA]</scope>
    <source>
        <strain evidence="3">DSM 5631 / JCM 9629 / NBRC 100127 / Av18</strain>
    </source>
</reference>
<gene>
    <name evidence="2" type="ordered locus">Arcpr_0285</name>
</gene>
<dbReference type="KEGG" id="apo:Arcpr_0285"/>
<dbReference type="PaxDb" id="572546-Arcpr_0285"/>
<dbReference type="Pfam" id="PF13500">
    <property type="entry name" value="AAA_26"/>
    <property type="match status" value="1"/>
</dbReference>
<dbReference type="Gene3D" id="3.40.1390.20">
    <property type="entry name" value="HprK N-terminal domain-like"/>
    <property type="match status" value="1"/>
</dbReference>
<protein>
    <submittedName>
        <fullName evidence="2">DRTGG domain protein</fullName>
    </submittedName>
</protein>
<dbReference type="Proteomes" id="UP000001901">
    <property type="component" value="Chromosome"/>
</dbReference>
<dbReference type="InterPro" id="IPR050500">
    <property type="entry name" value="Phos_Acetyltrans/Butyryltrans"/>
</dbReference>
<name>D2RGD0_ARCPA</name>
<feature type="domain" description="DRTGG" evidence="1">
    <location>
        <begin position="204"/>
        <end position="309"/>
    </location>
</feature>
<dbReference type="PANTHER" id="PTHR43356">
    <property type="entry name" value="PHOSPHATE ACETYLTRANSFERASE"/>
    <property type="match status" value="1"/>
</dbReference>
<dbReference type="GeneID" id="8738938"/>
<dbReference type="CDD" id="cd03109">
    <property type="entry name" value="DTBS"/>
    <property type="match status" value="1"/>
</dbReference>
<dbReference type="Gene3D" id="3.40.50.300">
    <property type="entry name" value="P-loop containing nucleotide triphosphate hydrolases"/>
    <property type="match status" value="1"/>
</dbReference>
<evidence type="ECO:0000313" key="3">
    <source>
        <dbReference type="Proteomes" id="UP000001901"/>
    </source>
</evidence>
<organism evidence="2 3">
    <name type="scientific">Archaeoglobus profundus (strain DSM 5631 / JCM 9629 / NBRC 100127 / Av18)</name>
    <dbReference type="NCBI Taxonomy" id="572546"/>
    <lineage>
        <taxon>Archaea</taxon>
        <taxon>Methanobacteriati</taxon>
        <taxon>Methanobacteriota</taxon>
        <taxon>Archaeoglobi</taxon>
        <taxon>Archaeoglobales</taxon>
        <taxon>Archaeoglobaceae</taxon>
        <taxon>Archaeoglobus</taxon>
    </lineage>
</organism>
<dbReference type="HOGENOM" id="CLU_040984_0_0_2"/>
<proteinExistence type="predicted"/>
<keyword evidence="3" id="KW-1185">Reference proteome</keyword>
<dbReference type="PANTHER" id="PTHR43356:SF2">
    <property type="entry name" value="PHOSPHATE ACETYLTRANSFERASE"/>
    <property type="match status" value="1"/>
</dbReference>